<dbReference type="SUPFAM" id="SSF47384">
    <property type="entry name" value="Homodimeric domain of signal transducing histidine kinase"/>
    <property type="match status" value="1"/>
</dbReference>
<dbReference type="Gene3D" id="3.40.50.2300">
    <property type="match status" value="1"/>
</dbReference>
<dbReference type="SMART" id="SM00448">
    <property type="entry name" value="REC"/>
    <property type="match status" value="1"/>
</dbReference>
<dbReference type="Pfam" id="PF13426">
    <property type="entry name" value="PAS_9"/>
    <property type="match status" value="1"/>
</dbReference>
<dbReference type="InterPro" id="IPR036097">
    <property type="entry name" value="HisK_dim/P_sf"/>
</dbReference>
<comment type="catalytic activity">
    <reaction evidence="1">
        <text>ATP + protein L-histidine = ADP + protein N-phospho-L-histidine.</text>
        <dbReference type="EC" id="2.7.13.3"/>
    </reaction>
</comment>
<evidence type="ECO:0000259" key="12">
    <source>
        <dbReference type="PROSITE" id="PS50110"/>
    </source>
</evidence>
<dbReference type="NCBIfam" id="TIGR00229">
    <property type="entry name" value="sensory_box"/>
    <property type="match status" value="1"/>
</dbReference>
<evidence type="ECO:0000256" key="7">
    <source>
        <dbReference type="ARBA" id="ARBA00022840"/>
    </source>
</evidence>
<name>A0A7X1ZFG1_9PROT</name>
<dbReference type="SUPFAM" id="SSF55874">
    <property type="entry name" value="ATPase domain of HSP90 chaperone/DNA topoisomerase II/histidine kinase"/>
    <property type="match status" value="1"/>
</dbReference>
<evidence type="ECO:0000256" key="2">
    <source>
        <dbReference type="ARBA" id="ARBA00012438"/>
    </source>
</evidence>
<keyword evidence="10" id="KW-0175">Coiled coil</keyword>
<evidence type="ECO:0000256" key="10">
    <source>
        <dbReference type="SAM" id="Coils"/>
    </source>
</evidence>
<dbReference type="InterPro" id="IPR003594">
    <property type="entry name" value="HATPase_dom"/>
</dbReference>
<organism evidence="14 15">
    <name type="scientific">Roseospira navarrensis</name>
    <dbReference type="NCBI Taxonomy" id="140058"/>
    <lineage>
        <taxon>Bacteria</taxon>
        <taxon>Pseudomonadati</taxon>
        <taxon>Pseudomonadota</taxon>
        <taxon>Alphaproteobacteria</taxon>
        <taxon>Rhodospirillales</taxon>
        <taxon>Rhodospirillaceae</taxon>
        <taxon>Roseospira</taxon>
    </lineage>
</organism>
<dbReference type="Pfam" id="PF02518">
    <property type="entry name" value="HATPase_c"/>
    <property type="match status" value="1"/>
</dbReference>
<dbReference type="AlphaFoldDB" id="A0A7X1ZFG1"/>
<dbReference type="Gene3D" id="1.10.287.130">
    <property type="match status" value="1"/>
</dbReference>
<dbReference type="Gene3D" id="3.30.450.20">
    <property type="entry name" value="PAS domain"/>
    <property type="match status" value="2"/>
</dbReference>
<dbReference type="PANTHER" id="PTHR43065:SF46">
    <property type="entry name" value="C4-DICARBOXYLATE TRANSPORT SENSOR PROTEIN DCTB"/>
    <property type="match status" value="1"/>
</dbReference>
<dbReference type="InterPro" id="IPR000014">
    <property type="entry name" value="PAS"/>
</dbReference>
<feature type="domain" description="PAS" evidence="13">
    <location>
        <begin position="67"/>
        <end position="137"/>
    </location>
</feature>
<accession>A0A7X1ZFG1</accession>
<dbReference type="GO" id="GO:0006355">
    <property type="term" value="P:regulation of DNA-templated transcription"/>
    <property type="evidence" value="ECO:0007669"/>
    <property type="project" value="InterPro"/>
</dbReference>
<protein>
    <recommendedName>
        <fullName evidence="2">histidine kinase</fullName>
        <ecNumber evidence="2">2.7.13.3</ecNumber>
    </recommendedName>
</protein>
<dbReference type="InterPro" id="IPR011006">
    <property type="entry name" value="CheY-like_superfamily"/>
</dbReference>
<dbReference type="GO" id="GO:0000155">
    <property type="term" value="F:phosphorelay sensor kinase activity"/>
    <property type="evidence" value="ECO:0007669"/>
    <property type="project" value="InterPro"/>
</dbReference>
<keyword evidence="8" id="KW-0902">Two-component regulatory system</keyword>
<evidence type="ECO:0000256" key="1">
    <source>
        <dbReference type="ARBA" id="ARBA00000085"/>
    </source>
</evidence>
<feature type="modified residue" description="4-aspartylphosphate" evidence="9">
    <location>
        <position position="661"/>
    </location>
</feature>
<dbReference type="EMBL" id="WIVE01000022">
    <property type="protein sequence ID" value="MQX36616.1"/>
    <property type="molecule type" value="Genomic_DNA"/>
</dbReference>
<gene>
    <name evidence="14" type="ORF">GHC57_08810</name>
</gene>
<dbReference type="SMART" id="SM00388">
    <property type="entry name" value="HisKA"/>
    <property type="match status" value="1"/>
</dbReference>
<dbReference type="SMART" id="SM00387">
    <property type="entry name" value="HATPase_c"/>
    <property type="match status" value="1"/>
</dbReference>
<proteinExistence type="predicted"/>
<evidence type="ECO:0000256" key="6">
    <source>
        <dbReference type="ARBA" id="ARBA00022777"/>
    </source>
</evidence>
<keyword evidence="15" id="KW-1185">Reference proteome</keyword>
<dbReference type="PROSITE" id="PS50110">
    <property type="entry name" value="RESPONSE_REGULATORY"/>
    <property type="match status" value="1"/>
</dbReference>
<dbReference type="EC" id="2.7.13.3" evidence="2"/>
<dbReference type="InterPro" id="IPR035965">
    <property type="entry name" value="PAS-like_dom_sf"/>
</dbReference>
<feature type="domain" description="Response regulatory" evidence="12">
    <location>
        <begin position="612"/>
        <end position="727"/>
    </location>
</feature>
<dbReference type="RefSeq" id="WP_153343273.1">
    <property type="nucleotide sequence ID" value="NZ_WIVE01000022.1"/>
</dbReference>
<evidence type="ECO:0000256" key="5">
    <source>
        <dbReference type="ARBA" id="ARBA00022741"/>
    </source>
</evidence>
<evidence type="ECO:0000256" key="4">
    <source>
        <dbReference type="ARBA" id="ARBA00022679"/>
    </source>
</evidence>
<dbReference type="CDD" id="cd00082">
    <property type="entry name" value="HisKA"/>
    <property type="match status" value="1"/>
</dbReference>
<feature type="domain" description="PAS" evidence="13">
    <location>
        <begin position="216"/>
        <end position="270"/>
    </location>
</feature>
<dbReference type="Gene3D" id="3.30.565.10">
    <property type="entry name" value="Histidine kinase-like ATPase, C-terminal domain"/>
    <property type="match status" value="1"/>
</dbReference>
<comment type="caution">
    <text evidence="14">The sequence shown here is derived from an EMBL/GenBank/DDBJ whole genome shotgun (WGS) entry which is preliminary data.</text>
</comment>
<dbReference type="CDD" id="cd00156">
    <property type="entry name" value="REC"/>
    <property type="match status" value="1"/>
</dbReference>
<feature type="coiled-coil region" evidence="10">
    <location>
        <begin position="5"/>
        <end position="67"/>
    </location>
</feature>
<dbReference type="InterPro" id="IPR036890">
    <property type="entry name" value="HATPase_C_sf"/>
</dbReference>
<dbReference type="Pfam" id="PF00072">
    <property type="entry name" value="Response_reg"/>
    <property type="match status" value="1"/>
</dbReference>
<dbReference type="PRINTS" id="PR00344">
    <property type="entry name" value="BCTRLSENSOR"/>
</dbReference>
<dbReference type="SUPFAM" id="SSF52172">
    <property type="entry name" value="CheY-like"/>
    <property type="match status" value="1"/>
</dbReference>
<keyword evidence="6" id="KW-0418">Kinase</keyword>
<dbReference type="InterPro" id="IPR001789">
    <property type="entry name" value="Sig_transdc_resp-reg_receiver"/>
</dbReference>
<evidence type="ECO:0000259" key="11">
    <source>
        <dbReference type="PROSITE" id="PS50109"/>
    </source>
</evidence>
<evidence type="ECO:0000259" key="13">
    <source>
        <dbReference type="PROSITE" id="PS50112"/>
    </source>
</evidence>
<keyword evidence="4" id="KW-0808">Transferase</keyword>
<evidence type="ECO:0000256" key="3">
    <source>
        <dbReference type="ARBA" id="ARBA00022553"/>
    </source>
</evidence>
<dbReference type="InterPro" id="IPR005467">
    <property type="entry name" value="His_kinase_dom"/>
</dbReference>
<dbReference type="PROSITE" id="PS50109">
    <property type="entry name" value="HIS_KIN"/>
    <property type="match status" value="1"/>
</dbReference>
<dbReference type="Pfam" id="PF00512">
    <property type="entry name" value="HisKA"/>
    <property type="match status" value="1"/>
</dbReference>
<dbReference type="OrthoDB" id="9789238at2"/>
<dbReference type="PROSITE" id="PS50112">
    <property type="entry name" value="PAS"/>
    <property type="match status" value="2"/>
</dbReference>
<dbReference type="Proteomes" id="UP000434582">
    <property type="component" value="Unassembled WGS sequence"/>
</dbReference>
<evidence type="ECO:0000256" key="8">
    <source>
        <dbReference type="ARBA" id="ARBA00023012"/>
    </source>
</evidence>
<reference evidence="14 15" key="1">
    <citation type="submission" date="2019-10" db="EMBL/GenBank/DDBJ databases">
        <title>Draft whole-genome sequence of the purple nonsulfur photosynthetic bacterium Roseospira navarrensis DSM 15114.</title>
        <authorList>
            <person name="Kyndt J.A."/>
            <person name="Meyer T.E."/>
        </authorList>
    </citation>
    <scope>NUCLEOTIDE SEQUENCE [LARGE SCALE GENOMIC DNA]</scope>
    <source>
        <strain evidence="14 15">DSM 15114</strain>
    </source>
</reference>
<dbReference type="PANTHER" id="PTHR43065">
    <property type="entry name" value="SENSOR HISTIDINE KINASE"/>
    <property type="match status" value="1"/>
</dbReference>
<keyword evidence="5" id="KW-0547">Nucleotide-binding</keyword>
<dbReference type="Pfam" id="PF00989">
    <property type="entry name" value="PAS"/>
    <property type="match status" value="1"/>
</dbReference>
<dbReference type="GO" id="GO:0005524">
    <property type="term" value="F:ATP binding"/>
    <property type="evidence" value="ECO:0007669"/>
    <property type="project" value="UniProtKB-KW"/>
</dbReference>
<sequence>MTRTVEELHAEIADLRARLEDREQALASYRDQRYALESALEDLATHQEELRAQNEELRAARQFNEAMVARYAALFEGAPVGYCIISDRRAIVTANRGAARLFEAAVSDVEQKPVHLFIHPDSHATLTRHLDKVLAGQPATDEIRVMGREGREVDCLIQSRPNAGLEQPDGGGDAGGAWESEAVVRRAGDPEVVRSCLTTFNDISQRKQAERALADSEVKFRNIFTLAPFGMMTLSQDGRVMETNEAVQRMLGLSALELRGMTYRDLLAPDTTATEAYRLSEGQPRPGWVEVFERELRGRGDRRLMTRVTFAIMPSDDGFGVQGLVIIEDMTERRELETRFQHAAKLTLLGEMSASLAHEISQPLNIIRLKAEGALERIKRQGFDPERAERGFAAIDEQVVRLFEVISYMQGLSRRDTGAIKPFRISRAIHAARTLVDKQFRDDNIVLEVDDRLEGIEALGRQHQLEQVLVNILRNARDALLSAEGQRLLNGETPRVRVTAMPLEDGDRLSIVLLNNGPCVSEEVRSRMFDPFFTTKSGDQGTGLGLSISLAFINEMGGTLGVANTDEGLAFQLVLPRVRQTLRVAQGHIAAQVQAADGPGDAQAPPEGQRPHVLVVDDEEEAAREIAAFLEAVGYRVTVALNGQQALEIHVTDPARAVITDLRMPERDGHWLIDRLRAGGQTVFIVIITGQAARSTKELERLRQRADALLRKPASLREIMKHLQAGVPEAEAARRSAE</sequence>
<evidence type="ECO:0000313" key="14">
    <source>
        <dbReference type="EMBL" id="MQX36616.1"/>
    </source>
</evidence>
<dbReference type="SMART" id="SM00091">
    <property type="entry name" value="PAS"/>
    <property type="match status" value="2"/>
</dbReference>
<evidence type="ECO:0000313" key="15">
    <source>
        <dbReference type="Proteomes" id="UP000434582"/>
    </source>
</evidence>
<feature type="domain" description="Histidine kinase" evidence="11">
    <location>
        <begin position="355"/>
        <end position="579"/>
    </location>
</feature>
<dbReference type="InterPro" id="IPR003661">
    <property type="entry name" value="HisK_dim/P_dom"/>
</dbReference>
<dbReference type="SUPFAM" id="SSF55785">
    <property type="entry name" value="PYP-like sensor domain (PAS domain)"/>
    <property type="match status" value="2"/>
</dbReference>
<keyword evidence="3 9" id="KW-0597">Phosphoprotein</keyword>
<evidence type="ECO:0000256" key="9">
    <source>
        <dbReference type="PROSITE-ProRule" id="PRU00169"/>
    </source>
</evidence>
<dbReference type="InterPro" id="IPR004358">
    <property type="entry name" value="Sig_transdc_His_kin-like_C"/>
</dbReference>
<keyword evidence="7" id="KW-0067">ATP-binding</keyword>
<dbReference type="InterPro" id="IPR013767">
    <property type="entry name" value="PAS_fold"/>
</dbReference>
<dbReference type="CDD" id="cd00130">
    <property type="entry name" value="PAS"/>
    <property type="match status" value="2"/>
</dbReference>